<dbReference type="PANTHER" id="PTHR24286">
    <property type="entry name" value="CYTOCHROME P450 26"/>
    <property type="match status" value="1"/>
</dbReference>
<dbReference type="GO" id="GO:0016132">
    <property type="term" value="P:brassinosteroid biosynthetic process"/>
    <property type="evidence" value="ECO:0007669"/>
    <property type="project" value="TreeGrafter"/>
</dbReference>
<evidence type="ECO:0000256" key="2">
    <source>
        <dbReference type="ARBA" id="ARBA00023004"/>
    </source>
</evidence>
<dbReference type="PANTHER" id="PTHR24286:SF305">
    <property type="entry name" value="CYTOCHROME P450 708A2"/>
    <property type="match status" value="1"/>
</dbReference>
<dbReference type="GO" id="GO:0005506">
    <property type="term" value="F:iron ion binding"/>
    <property type="evidence" value="ECO:0007669"/>
    <property type="project" value="InterPro"/>
</dbReference>
<keyword evidence="2" id="KW-0408">Iron</keyword>
<keyword evidence="3" id="KW-0812">Transmembrane</keyword>
<dbReference type="SUPFAM" id="SSF48264">
    <property type="entry name" value="Cytochrome P450"/>
    <property type="match status" value="1"/>
</dbReference>
<dbReference type="InterPro" id="IPR002403">
    <property type="entry name" value="Cyt_P450_E_grp-IV"/>
</dbReference>
<dbReference type="GO" id="GO:0016125">
    <property type="term" value="P:sterol metabolic process"/>
    <property type="evidence" value="ECO:0007669"/>
    <property type="project" value="TreeGrafter"/>
</dbReference>
<dbReference type="Pfam" id="PF00067">
    <property type="entry name" value="p450"/>
    <property type="match status" value="1"/>
</dbReference>
<keyword evidence="3" id="KW-0472">Membrane</keyword>
<keyword evidence="3" id="KW-1133">Transmembrane helix</keyword>
<dbReference type="Proteomes" id="UP000826271">
    <property type="component" value="Unassembled WGS sequence"/>
</dbReference>
<evidence type="ECO:0000256" key="3">
    <source>
        <dbReference type="SAM" id="Phobius"/>
    </source>
</evidence>
<comment type="caution">
    <text evidence="4">The sequence shown here is derived from an EMBL/GenBank/DDBJ whole genome shotgun (WGS) entry which is preliminary data.</text>
</comment>
<reference evidence="4" key="1">
    <citation type="submission" date="2019-10" db="EMBL/GenBank/DDBJ databases">
        <authorList>
            <person name="Zhang R."/>
            <person name="Pan Y."/>
            <person name="Wang J."/>
            <person name="Ma R."/>
            <person name="Yu S."/>
        </authorList>
    </citation>
    <scope>NUCLEOTIDE SEQUENCE</scope>
    <source>
        <strain evidence="4">LA-IB0</strain>
        <tissue evidence="4">Leaf</tissue>
    </source>
</reference>
<dbReference type="GO" id="GO:0016705">
    <property type="term" value="F:oxidoreductase activity, acting on paired donors, with incorporation or reduction of molecular oxygen"/>
    <property type="evidence" value="ECO:0007669"/>
    <property type="project" value="InterPro"/>
</dbReference>
<dbReference type="InterPro" id="IPR036396">
    <property type="entry name" value="Cyt_P450_sf"/>
</dbReference>
<evidence type="ECO:0000313" key="5">
    <source>
        <dbReference type="Proteomes" id="UP000826271"/>
    </source>
</evidence>
<dbReference type="EMBL" id="WHWC01000015">
    <property type="protein sequence ID" value="KAG8368271.1"/>
    <property type="molecule type" value="Genomic_DNA"/>
</dbReference>
<name>A0AAV6WCR9_9LAMI</name>
<evidence type="ECO:0000256" key="1">
    <source>
        <dbReference type="ARBA" id="ARBA00022723"/>
    </source>
</evidence>
<dbReference type="PRINTS" id="PR00465">
    <property type="entry name" value="EP450IV"/>
</dbReference>
<dbReference type="AlphaFoldDB" id="A0AAV6WCR9"/>
<organism evidence="4 5">
    <name type="scientific">Buddleja alternifolia</name>
    <dbReference type="NCBI Taxonomy" id="168488"/>
    <lineage>
        <taxon>Eukaryota</taxon>
        <taxon>Viridiplantae</taxon>
        <taxon>Streptophyta</taxon>
        <taxon>Embryophyta</taxon>
        <taxon>Tracheophyta</taxon>
        <taxon>Spermatophyta</taxon>
        <taxon>Magnoliopsida</taxon>
        <taxon>eudicotyledons</taxon>
        <taxon>Gunneridae</taxon>
        <taxon>Pentapetalae</taxon>
        <taxon>asterids</taxon>
        <taxon>lamiids</taxon>
        <taxon>Lamiales</taxon>
        <taxon>Scrophulariaceae</taxon>
        <taxon>Buddlejeae</taxon>
        <taxon>Buddleja</taxon>
    </lineage>
</organism>
<proteinExistence type="predicted"/>
<dbReference type="InterPro" id="IPR001128">
    <property type="entry name" value="Cyt_P450"/>
</dbReference>
<dbReference type="Gene3D" id="1.10.630.10">
    <property type="entry name" value="Cytochrome P450"/>
    <property type="match status" value="2"/>
</dbReference>
<feature type="transmembrane region" description="Helical" evidence="3">
    <location>
        <begin position="6"/>
        <end position="21"/>
    </location>
</feature>
<accession>A0AAV6WCR9</accession>
<protein>
    <recommendedName>
        <fullName evidence="6">Cytochrome P450</fullName>
    </recommendedName>
</protein>
<keyword evidence="1" id="KW-0479">Metal-binding</keyword>
<gene>
    <name evidence="4" type="ORF">BUALT_Bualt15G0027900</name>
</gene>
<keyword evidence="5" id="KW-1185">Reference proteome</keyword>
<evidence type="ECO:0008006" key="6">
    <source>
        <dbReference type="Google" id="ProtNLM"/>
    </source>
</evidence>
<evidence type="ECO:0000313" key="4">
    <source>
        <dbReference type="EMBL" id="KAG8368271.1"/>
    </source>
</evidence>
<dbReference type="GO" id="GO:0010268">
    <property type="term" value="P:brassinosteroid homeostasis"/>
    <property type="evidence" value="ECO:0007669"/>
    <property type="project" value="TreeGrafter"/>
</dbReference>
<dbReference type="GO" id="GO:0004497">
    <property type="term" value="F:monooxygenase activity"/>
    <property type="evidence" value="ECO:0007669"/>
    <property type="project" value="InterPro"/>
</dbReference>
<sequence length="221" mass="25805">MLSYEIYVVAFITIFLSRWIYRWRNPKCKGILPPGSSGLPLIGESLQLLIQRYTRNLTLSHFGVECIKQKLLSQFEQLVHKTFQSWSMKESVEVEYASIAMFGEFGANLLYSYDPESLKEFTDKFTNVSRAAMSFPLNIPGTTYHKCLKAEHEEILKKRENVDSSVTWEEYKSMKFTLQASYTIPKGWGIMVCPSIMHLDPNTYKDPLTFNPWRWKVLQFL</sequence>
<dbReference type="GO" id="GO:0020037">
    <property type="term" value="F:heme binding"/>
    <property type="evidence" value="ECO:0007669"/>
    <property type="project" value="InterPro"/>
</dbReference>